<dbReference type="InterPro" id="IPR010105">
    <property type="entry name" value="TonB_sidphr_rcpt"/>
</dbReference>
<keyword evidence="10 16" id="KW-0798">TonB box</keyword>
<dbReference type="GO" id="GO:0015344">
    <property type="term" value="F:siderophore uptake transmembrane transporter activity"/>
    <property type="evidence" value="ECO:0007669"/>
    <property type="project" value="TreeGrafter"/>
</dbReference>
<feature type="short sequence motif" description="TonB C-terminal box" evidence="15">
    <location>
        <begin position="681"/>
        <end position="698"/>
    </location>
</feature>
<dbReference type="GO" id="GO:0015891">
    <property type="term" value="P:siderophore transport"/>
    <property type="evidence" value="ECO:0007669"/>
    <property type="project" value="InterPro"/>
</dbReference>
<dbReference type="PROSITE" id="PS52016">
    <property type="entry name" value="TONB_DEPENDENT_REC_3"/>
    <property type="match status" value="1"/>
</dbReference>
<keyword evidence="3 14" id="KW-0813">Transport</keyword>
<dbReference type="InterPro" id="IPR000531">
    <property type="entry name" value="Beta-barrel_TonB"/>
</dbReference>
<evidence type="ECO:0000256" key="5">
    <source>
        <dbReference type="ARBA" id="ARBA00022496"/>
    </source>
</evidence>
<dbReference type="Pfam" id="PF07715">
    <property type="entry name" value="Plug"/>
    <property type="match status" value="1"/>
</dbReference>
<dbReference type="GO" id="GO:0009279">
    <property type="term" value="C:cell outer membrane"/>
    <property type="evidence" value="ECO:0007669"/>
    <property type="project" value="UniProtKB-SubCell"/>
</dbReference>
<keyword evidence="12 20" id="KW-0675">Receptor</keyword>
<dbReference type="OrthoDB" id="9760333at2"/>
<keyword evidence="11 14" id="KW-0472">Membrane</keyword>
<proteinExistence type="inferred from homology"/>
<evidence type="ECO:0000256" key="17">
    <source>
        <dbReference type="SAM" id="SignalP"/>
    </source>
</evidence>
<evidence type="ECO:0000256" key="3">
    <source>
        <dbReference type="ARBA" id="ARBA00022448"/>
    </source>
</evidence>
<evidence type="ECO:0000313" key="21">
    <source>
        <dbReference type="Proteomes" id="UP000001868"/>
    </source>
</evidence>
<feature type="domain" description="TonB-dependent receptor-like beta-barrel" evidence="18">
    <location>
        <begin position="273"/>
        <end position="668"/>
    </location>
</feature>
<dbReference type="GO" id="GO:0038023">
    <property type="term" value="F:signaling receptor activity"/>
    <property type="evidence" value="ECO:0007669"/>
    <property type="project" value="InterPro"/>
</dbReference>
<feature type="domain" description="TonB-dependent receptor plug" evidence="19">
    <location>
        <begin position="59"/>
        <end position="158"/>
    </location>
</feature>
<dbReference type="PANTHER" id="PTHR32552">
    <property type="entry name" value="FERRICHROME IRON RECEPTOR-RELATED"/>
    <property type="match status" value="1"/>
</dbReference>
<evidence type="ECO:0000256" key="12">
    <source>
        <dbReference type="ARBA" id="ARBA00023170"/>
    </source>
</evidence>
<dbReference type="CDD" id="cd01347">
    <property type="entry name" value="ligand_gated_channel"/>
    <property type="match status" value="1"/>
</dbReference>
<evidence type="ECO:0000256" key="15">
    <source>
        <dbReference type="PROSITE-ProRule" id="PRU10144"/>
    </source>
</evidence>
<keyword evidence="8" id="KW-0408">Iron</keyword>
<protein>
    <submittedName>
        <fullName evidence="20">TonB-dependent receptor</fullName>
    </submittedName>
</protein>
<dbReference type="PROSITE" id="PS01156">
    <property type="entry name" value="TONB_DEPENDENT_REC_2"/>
    <property type="match status" value="1"/>
</dbReference>
<evidence type="ECO:0000259" key="18">
    <source>
        <dbReference type="Pfam" id="PF00593"/>
    </source>
</evidence>
<keyword evidence="5" id="KW-0410">Iron transport</keyword>
<feature type="signal peptide" evidence="17">
    <location>
        <begin position="1"/>
        <end position="25"/>
    </location>
</feature>
<organism evidence="20 21">
    <name type="scientific">Phenylobacterium zucineum (strain HLK1)</name>
    <dbReference type="NCBI Taxonomy" id="450851"/>
    <lineage>
        <taxon>Bacteria</taxon>
        <taxon>Pseudomonadati</taxon>
        <taxon>Pseudomonadota</taxon>
        <taxon>Alphaproteobacteria</taxon>
        <taxon>Caulobacterales</taxon>
        <taxon>Caulobacteraceae</taxon>
        <taxon>Phenylobacterium</taxon>
    </lineage>
</organism>
<dbReference type="InterPro" id="IPR037066">
    <property type="entry name" value="Plug_dom_sf"/>
</dbReference>
<comment type="subcellular location">
    <subcellularLocation>
        <location evidence="1 14">Cell outer membrane</location>
        <topology evidence="1 14">Multi-pass membrane protein</topology>
    </subcellularLocation>
</comment>
<feature type="chain" id="PRO_5002821825" evidence="17">
    <location>
        <begin position="26"/>
        <end position="698"/>
    </location>
</feature>
<evidence type="ECO:0000256" key="7">
    <source>
        <dbReference type="ARBA" id="ARBA00022729"/>
    </source>
</evidence>
<reference evidence="20 21" key="1">
    <citation type="journal article" date="2008" name="BMC Genomics">
        <title>Complete genome of Phenylobacterium zucineum - a novel facultative intracellular bacterium isolated from human erythroleukemia cell line K562.</title>
        <authorList>
            <person name="Luo Y."/>
            <person name="Xu X."/>
            <person name="Ding Z."/>
            <person name="Liu Z."/>
            <person name="Zhang B."/>
            <person name="Yan Z."/>
            <person name="Sun J."/>
            <person name="Hu S."/>
            <person name="Hu X."/>
        </authorList>
    </citation>
    <scope>NUCLEOTIDE SEQUENCE [LARGE SCALE GENOMIC DNA]</scope>
    <source>
        <strain evidence="20 21">HLK1</strain>
    </source>
</reference>
<dbReference type="Proteomes" id="UP000001868">
    <property type="component" value="Chromosome"/>
</dbReference>
<evidence type="ECO:0000256" key="2">
    <source>
        <dbReference type="ARBA" id="ARBA00009810"/>
    </source>
</evidence>
<dbReference type="Pfam" id="PF00593">
    <property type="entry name" value="TonB_dep_Rec_b-barrel"/>
    <property type="match status" value="1"/>
</dbReference>
<evidence type="ECO:0000256" key="9">
    <source>
        <dbReference type="ARBA" id="ARBA00023065"/>
    </source>
</evidence>
<dbReference type="NCBIfam" id="TIGR01783">
    <property type="entry name" value="TonB-siderophor"/>
    <property type="match status" value="1"/>
</dbReference>
<dbReference type="EMBL" id="CP000747">
    <property type="protein sequence ID" value="ACG79175.1"/>
    <property type="molecule type" value="Genomic_DNA"/>
</dbReference>
<gene>
    <name evidence="20" type="ordered locus">PHZ_c2766</name>
</gene>
<evidence type="ECO:0000256" key="8">
    <source>
        <dbReference type="ARBA" id="ARBA00023004"/>
    </source>
</evidence>
<dbReference type="PANTHER" id="PTHR32552:SF74">
    <property type="entry name" value="HYDROXAMATE SIDEROPHORE RECEPTOR FHUE"/>
    <property type="match status" value="1"/>
</dbReference>
<dbReference type="SUPFAM" id="SSF56935">
    <property type="entry name" value="Porins"/>
    <property type="match status" value="1"/>
</dbReference>
<evidence type="ECO:0000256" key="1">
    <source>
        <dbReference type="ARBA" id="ARBA00004571"/>
    </source>
</evidence>
<dbReference type="InterPro" id="IPR036942">
    <property type="entry name" value="Beta-barrel_TonB_sf"/>
</dbReference>
<evidence type="ECO:0000256" key="10">
    <source>
        <dbReference type="ARBA" id="ARBA00023077"/>
    </source>
</evidence>
<accession>B4R857</accession>
<dbReference type="Gene3D" id="2.40.170.20">
    <property type="entry name" value="TonB-dependent receptor, beta-barrel domain"/>
    <property type="match status" value="1"/>
</dbReference>
<keyword evidence="6 14" id="KW-0812">Transmembrane</keyword>
<evidence type="ECO:0000256" key="4">
    <source>
        <dbReference type="ARBA" id="ARBA00022452"/>
    </source>
</evidence>
<dbReference type="InterPro" id="IPR039426">
    <property type="entry name" value="TonB-dep_rcpt-like"/>
</dbReference>
<keyword evidence="4 14" id="KW-1134">Transmembrane beta strand</keyword>
<dbReference type="InterPro" id="IPR006311">
    <property type="entry name" value="TAT_signal"/>
</dbReference>
<dbReference type="AlphaFoldDB" id="B4R857"/>
<dbReference type="HOGENOM" id="CLU_008287_9_3_5"/>
<evidence type="ECO:0000313" key="20">
    <source>
        <dbReference type="EMBL" id="ACG79175.1"/>
    </source>
</evidence>
<dbReference type="Gene3D" id="2.170.130.10">
    <property type="entry name" value="TonB-dependent receptor, plug domain"/>
    <property type="match status" value="1"/>
</dbReference>
<dbReference type="STRING" id="450851.PHZ_c2766"/>
<keyword evidence="21" id="KW-1185">Reference proteome</keyword>
<dbReference type="InterPro" id="IPR012910">
    <property type="entry name" value="Plug_dom"/>
</dbReference>
<dbReference type="PROSITE" id="PS51318">
    <property type="entry name" value="TAT"/>
    <property type="match status" value="1"/>
</dbReference>
<name>B4R857_PHEZH</name>
<dbReference type="eggNOG" id="COG4773">
    <property type="taxonomic scope" value="Bacteria"/>
</dbReference>
<sequence>MHLRRRLLLASMLVGAAASAAPAFAEEAASAGAEVSELVVTARRENRTSKGATGLDLSLVETPQAVTVIDRDFMDVFGLDDANSVLMLTPGVNVEEVETDRTYYNARGFDIRSMQVDGVGLPFTRNVAGDVDVAGYEKVEAVHGANGLLTGTGNPSGTINYVRKRPTNAFRGGAELTAGSWDRIRGEVDVSGPFSPSGRWAGRLVVAAEDRDSWLDLNSSARTFVYGVVEGQIGDNAIVTAGYTQQDSSAEGVLWGALPLLYTDGTQAEWDESATTSMDWTEWDIRTRTSFVELVYALPAGWEAKGTLTYNDFKEPSRLFYVYGNPDPETGLGLFGNPGRYDQANNSTLFDGVLSGPLEIAGKRHEIVLGVTSAKSQSGYLQYAVPFTDPAWGALPPFGTWSGDEIAEPTWEPPVQAANFTNRFNRVYGAAHLDFGRGVKAVVGFNAIDVKTRGDSFGASMRRDEEAVSPYVGATWTFTPNLTLYGSYSDIFEPQAELDETLQPLGAAKGESWEGGLKGEWLDGRLYTSVALFKAEQDNYPELAGMTPGGISVYRGIATRSKGIEIEAVGRLPGGFKVQGGFTTLEIEGDDGADVRTYVPRQTLVLGVTWDVPAVEGLQLGGVVKWQDDIHLDTALGVIRQDSYALLNLVASYRLTEAVKATVRVNNVTDEKRLTSLYWEQAFYGAPRNVSVSLSYTF</sequence>
<comment type="similarity">
    <text evidence="2 14 16">Belongs to the TonB-dependent receptor family.</text>
</comment>
<keyword evidence="9" id="KW-0406">Ion transport</keyword>
<evidence type="ECO:0000256" key="6">
    <source>
        <dbReference type="ARBA" id="ARBA00022692"/>
    </source>
</evidence>
<evidence type="ECO:0000256" key="16">
    <source>
        <dbReference type="RuleBase" id="RU003357"/>
    </source>
</evidence>
<keyword evidence="13 14" id="KW-0998">Cell outer membrane</keyword>
<dbReference type="KEGG" id="pzu:PHZ_c2766"/>
<dbReference type="InterPro" id="IPR010917">
    <property type="entry name" value="TonB_rcpt_CS"/>
</dbReference>
<evidence type="ECO:0000259" key="19">
    <source>
        <dbReference type="Pfam" id="PF07715"/>
    </source>
</evidence>
<keyword evidence="7 17" id="KW-0732">Signal</keyword>
<evidence type="ECO:0000256" key="11">
    <source>
        <dbReference type="ARBA" id="ARBA00023136"/>
    </source>
</evidence>
<evidence type="ECO:0000256" key="14">
    <source>
        <dbReference type="PROSITE-ProRule" id="PRU01360"/>
    </source>
</evidence>
<evidence type="ECO:0000256" key="13">
    <source>
        <dbReference type="ARBA" id="ARBA00023237"/>
    </source>
</evidence>